<comment type="caution">
    <text evidence="3">The sequence shown here is derived from an EMBL/GenBank/DDBJ whole genome shotgun (WGS) entry which is preliminary data.</text>
</comment>
<dbReference type="Proteomes" id="UP000584867">
    <property type="component" value="Unassembled WGS sequence"/>
</dbReference>
<keyword evidence="2" id="KW-0313">Glucose metabolism</keyword>
<comment type="similarity">
    <text evidence="1">Belongs to the cycloisomerase 2 family.</text>
</comment>
<reference evidence="3 4" key="1">
    <citation type="submission" date="2020-08" db="EMBL/GenBank/DDBJ databases">
        <title>Genomic Encyclopedia of Type Strains, Phase IV (KMG-V): Genome sequencing to study the core and pangenomes of soil and plant-associated prokaryotes.</title>
        <authorList>
            <person name="Whitman W."/>
        </authorList>
    </citation>
    <scope>NUCLEOTIDE SEQUENCE [LARGE SCALE GENOMIC DNA]</scope>
    <source>
        <strain evidence="3 4">X5P3</strain>
    </source>
</reference>
<dbReference type="GO" id="GO:0006006">
    <property type="term" value="P:glucose metabolic process"/>
    <property type="evidence" value="ECO:0007669"/>
    <property type="project" value="UniProtKB-KW"/>
</dbReference>
<evidence type="ECO:0000313" key="4">
    <source>
        <dbReference type="Proteomes" id="UP000584867"/>
    </source>
</evidence>
<proteinExistence type="inferred from homology"/>
<dbReference type="InterPro" id="IPR011044">
    <property type="entry name" value="Quino_amine_DH_bsu"/>
</dbReference>
<evidence type="ECO:0000256" key="1">
    <source>
        <dbReference type="ARBA" id="ARBA00005564"/>
    </source>
</evidence>
<dbReference type="Pfam" id="PF10282">
    <property type="entry name" value="Lactonase"/>
    <property type="match status" value="1"/>
</dbReference>
<dbReference type="InterPro" id="IPR015943">
    <property type="entry name" value="WD40/YVTN_repeat-like_dom_sf"/>
</dbReference>
<protein>
    <recommendedName>
        <fullName evidence="5">Lactonase, 7-bladed beta propeller</fullName>
    </recommendedName>
</protein>
<dbReference type="GO" id="GO:0017057">
    <property type="term" value="F:6-phosphogluconolactonase activity"/>
    <property type="evidence" value="ECO:0007669"/>
    <property type="project" value="TreeGrafter"/>
</dbReference>
<keyword evidence="2" id="KW-0119">Carbohydrate metabolism</keyword>
<gene>
    <name evidence="3" type="ORF">HDF15_001150</name>
</gene>
<dbReference type="EMBL" id="JACHIO010000004">
    <property type="protein sequence ID" value="MBB5062813.1"/>
    <property type="molecule type" value="Genomic_DNA"/>
</dbReference>
<organism evidence="3 4">
    <name type="scientific">Granulicella mallensis</name>
    <dbReference type="NCBI Taxonomy" id="940614"/>
    <lineage>
        <taxon>Bacteria</taxon>
        <taxon>Pseudomonadati</taxon>
        <taxon>Acidobacteriota</taxon>
        <taxon>Terriglobia</taxon>
        <taxon>Terriglobales</taxon>
        <taxon>Acidobacteriaceae</taxon>
        <taxon>Granulicella</taxon>
    </lineage>
</organism>
<name>A0A7W7ZMV4_9BACT</name>
<dbReference type="Gene3D" id="2.130.10.10">
    <property type="entry name" value="YVTN repeat-like/Quinoprotein amine dehydrogenase"/>
    <property type="match status" value="1"/>
</dbReference>
<evidence type="ECO:0008006" key="5">
    <source>
        <dbReference type="Google" id="ProtNLM"/>
    </source>
</evidence>
<dbReference type="AlphaFoldDB" id="A0A7W7ZMV4"/>
<accession>A0A7W7ZMV4</accession>
<dbReference type="InterPro" id="IPR019405">
    <property type="entry name" value="Lactonase_7-beta_prop"/>
</dbReference>
<dbReference type="RefSeq" id="WP_184253520.1">
    <property type="nucleotide sequence ID" value="NZ_JACHIO010000004.1"/>
</dbReference>
<evidence type="ECO:0000256" key="2">
    <source>
        <dbReference type="ARBA" id="ARBA00022526"/>
    </source>
</evidence>
<dbReference type="PANTHER" id="PTHR30344">
    <property type="entry name" value="6-PHOSPHOGLUCONOLACTONASE-RELATED"/>
    <property type="match status" value="1"/>
</dbReference>
<dbReference type="InterPro" id="IPR050282">
    <property type="entry name" value="Cycloisomerase_2"/>
</dbReference>
<sequence>MHRREFLKVAALTPMAFHLGQMRAAVRDEKIAYLGTPQALHVFTMRRGRWALLQEIACEAPSCLALHPSMPVLYATNEVREFQGFPTGSVTAFEVGADGHLTQIQRTKLSLSATLPRSIAISPDGTYALITAHGGGSYNLFSINHDGALGYIRGVVKEIGSSLHPEYQETSHPQHACFDGKGHILATDLGTDRIHVLSLADGSLRLQGRHQVAPGAGPAKVTVHPAGAFIAISNSLNNSVCVYRYDSLRGLVGEQVVALPGRAMVLHSERSMLIVGTGKSLDLYQWQSNTGQLRLLHSVDVRGAVTTMHAGQGSILLASGKEVVRMSLDDLSMECAPLNQPVHCLLSA</sequence>
<dbReference type="PANTHER" id="PTHR30344:SF1">
    <property type="entry name" value="6-PHOSPHOGLUCONOLACTONASE"/>
    <property type="match status" value="1"/>
</dbReference>
<dbReference type="SUPFAM" id="SSF50969">
    <property type="entry name" value="YVTN repeat-like/Quinoprotein amine dehydrogenase"/>
    <property type="match status" value="1"/>
</dbReference>
<evidence type="ECO:0000313" key="3">
    <source>
        <dbReference type="EMBL" id="MBB5062813.1"/>
    </source>
</evidence>